<feature type="domain" description="Carrier" evidence="1">
    <location>
        <begin position="10"/>
        <end position="91"/>
    </location>
</feature>
<dbReference type="EMBL" id="JAFEUC010000005">
    <property type="protein sequence ID" value="MBM7077078.1"/>
    <property type="molecule type" value="Genomic_DNA"/>
</dbReference>
<sequence length="100" mass="10942">MTVPSDQDVSHTGNRADTLAPELARFLTARTGRSWPPDTDLFAAGGLSSLFAMELVVHLEQTYGVTVRGTDLRLDNFRTVRRMVALVDRLRTGESGDHGA</sequence>
<accession>A0ABS2IRX1</accession>
<dbReference type="Pfam" id="PF00550">
    <property type="entry name" value="PP-binding"/>
    <property type="match status" value="1"/>
</dbReference>
<keyword evidence="3" id="KW-1185">Reference proteome</keyword>
<dbReference type="RefSeq" id="WP_204925062.1">
    <property type="nucleotide sequence ID" value="NZ_JAFEUC010000005.1"/>
</dbReference>
<dbReference type="SUPFAM" id="SSF47336">
    <property type="entry name" value="ACP-like"/>
    <property type="match status" value="1"/>
</dbReference>
<dbReference type="PROSITE" id="PS50075">
    <property type="entry name" value="CARRIER"/>
    <property type="match status" value="1"/>
</dbReference>
<dbReference type="InterPro" id="IPR009081">
    <property type="entry name" value="PP-bd_ACP"/>
</dbReference>
<organism evidence="2 3">
    <name type="scientific">Micromonospora humida</name>
    <dbReference type="NCBI Taxonomy" id="2809018"/>
    <lineage>
        <taxon>Bacteria</taxon>
        <taxon>Bacillati</taxon>
        <taxon>Actinomycetota</taxon>
        <taxon>Actinomycetes</taxon>
        <taxon>Micromonosporales</taxon>
        <taxon>Micromonosporaceae</taxon>
        <taxon>Micromonospora</taxon>
    </lineage>
</organism>
<proteinExistence type="predicted"/>
<dbReference type="Proteomes" id="UP001518872">
    <property type="component" value="Unassembled WGS sequence"/>
</dbReference>
<protein>
    <submittedName>
        <fullName evidence="2">Acyl carrier protein</fullName>
    </submittedName>
</protein>
<evidence type="ECO:0000313" key="3">
    <source>
        <dbReference type="Proteomes" id="UP001518872"/>
    </source>
</evidence>
<comment type="caution">
    <text evidence="2">The sequence shown here is derived from an EMBL/GenBank/DDBJ whole genome shotgun (WGS) entry which is preliminary data.</text>
</comment>
<evidence type="ECO:0000259" key="1">
    <source>
        <dbReference type="PROSITE" id="PS50075"/>
    </source>
</evidence>
<dbReference type="InterPro" id="IPR036736">
    <property type="entry name" value="ACP-like_sf"/>
</dbReference>
<dbReference type="Gene3D" id="1.10.1200.10">
    <property type="entry name" value="ACP-like"/>
    <property type="match status" value="1"/>
</dbReference>
<name>A0ABS2IRX1_9ACTN</name>
<reference evidence="2 3" key="1">
    <citation type="submission" date="2021-02" db="EMBL/GenBank/DDBJ databases">
        <authorList>
            <person name="Ra J.-S."/>
        </authorList>
    </citation>
    <scope>NUCLEOTIDE SEQUENCE [LARGE SCALE GENOMIC DNA]</scope>
    <source>
        <strain evidence="2 3">MMS20-R1-14</strain>
    </source>
</reference>
<gene>
    <name evidence="2" type="ORF">JQX11_12035</name>
</gene>
<evidence type="ECO:0000313" key="2">
    <source>
        <dbReference type="EMBL" id="MBM7077078.1"/>
    </source>
</evidence>